<keyword evidence="4" id="KW-1185">Reference proteome</keyword>
<feature type="chain" id="PRO_5013875703" evidence="2">
    <location>
        <begin position="25"/>
        <end position="169"/>
    </location>
</feature>
<dbReference type="Proteomes" id="UP000230233">
    <property type="component" value="Chromosome V"/>
</dbReference>
<reference evidence="4" key="1">
    <citation type="submission" date="2017-10" db="EMBL/GenBank/DDBJ databases">
        <title>Rapid genome shrinkage in a self-fertile nematode reveals novel sperm competition proteins.</title>
        <authorList>
            <person name="Yin D."/>
            <person name="Schwarz E.M."/>
            <person name="Thomas C.G."/>
            <person name="Felde R.L."/>
            <person name="Korf I.F."/>
            <person name="Cutter A.D."/>
            <person name="Schartner C.M."/>
            <person name="Ralston E.J."/>
            <person name="Meyer B.J."/>
            <person name="Haag E.S."/>
        </authorList>
    </citation>
    <scope>NUCLEOTIDE SEQUENCE [LARGE SCALE GENOMIC DNA]</scope>
    <source>
        <strain evidence="4">JU1422</strain>
    </source>
</reference>
<evidence type="ECO:0000256" key="2">
    <source>
        <dbReference type="SAM" id="SignalP"/>
    </source>
</evidence>
<name>A0A2G5TFR1_9PELO</name>
<feature type="compositionally biased region" description="Low complexity" evidence="1">
    <location>
        <begin position="36"/>
        <end position="70"/>
    </location>
</feature>
<proteinExistence type="predicted"/>
<feature type="region of interest" description="Disordered" evidence="1">
    <location>
        <begin position="29"/>
        <end position="70"/>
    </location>
</feature>
<keyword evidence="2" id="KW-0732">Signal</keyword>
<dbReference type="AlphaFoldDB" id="A0A2G5TFR1"/>
<evidence type="ECO:0000313" key="3">
    <source>
        <dbReference type="EMBL" id="PIC26142.1"/>
    </source>
</evidence>
<evidence type="ECO:0000256" key="1">
    <source>
        <dbReference type="SAM" id="MobiDB-lite"/>
    </source>
</evidence>
<organism evidence="3 4">
    <name type="scientific">Caenorhabditis nigoni</name>
    <dbReference type="NCBI Taxonomy" id="1611254"/>
    <lineage>
        <taxon>Eukaryota</taxon>
        <taxon>Metazoa</taxon>
        <taxon>Ecdysozoa</taxon>
        <taxon>Nematoda</taxon>
        <taxon>Chromadorea</taxon>
        <taxon>Rhabditida</taxon>
        <taxon>Rhabditina</taxon>
        <taxon>Rhabditomorpha</taxon>
        <taxon>Rhabditoidea</taxon>
        <taxon>Rhabditidae</taxon>
        <taxon>Peloderinae</taxon>
        <taxon>Caenorhabditis</taxon>
    </lineage>
</organism>
<sequence>MVTTKRIFSVFLFVPLFIFIPSDACAPTSAVSDPVTSTTEASTTESTTTEADTTTMMDTSTDSSSTTEVPTTTAMEEISKAFFSYNSITSNGVTTASMTVTCSSTDPADYVRMHFDPTQTPHENSNNGGFPSSVTVELTCSSDTNTWTYLKIDVGVLTVDGVTCTQTPR</sequence>
<feature type="signal peptide" evidence="2">
    <location>
        <begin position="1"/>
        <end position="24"/>
    </location>
</feature>
<evidence type="ECO:0000313" key="4">
    <source>
        <dbReference type="Proteomes" id="UP000230233"/>
    </source>
</evidence>
<gene>
    <name evidence="3" type="primary">Cnig_chr_V.g18808</name>
    <name evidence="3" type="ORF">B9Z55_018808</name>
</gene>
<protein>
    <submittedName>
        <fullName evidence="3">Uncharacterized protein</fullName>
    </submittedName>
</protein>
<comment type="caution">
    <text evidence="3">The sequence shown here is derived from an EMBL/GenBank/DDBJ whole genome shotgun (WGS) entry which is preliminary data.</text>
</comment>
<dbReference type="EMBL" id="PDUG01000005">
    <property type="protein sequence ID" value="PIC26142.1"/>
    <property type="molecule type" value="Genomic_DNA"/>
</dbReference>
<accession>A0A2G5TFR1</accession>